<dbReference type="PANTHER" id="PTHR35410:SF2">
    <property type="entry name" value="OS02G0640200 PROTEIN"/>
    <property type="match status" value="1"/>
</dbReference>
<evidence type="ECO:0000313" key="4">
    <source>
        <dbReference type="RefSeq" id="XP_022769709.1"/>
    </source>
</evidence>
<proteinExistence type="predicted"/>
<evidence type="ECO:0000256" key="1">
    <source>
        <dbReference type="SAM" id="Phobius"/>
    </source>
</evidence>
<dbReference type="InterPro" id="IPR056059">
    <property type="entry name" value="DUF7642"/>
</dbReference>
<dbReference type="Proteomes" id="UP000515121">
    <property type="component" value="Unplaced"/>
</dbReference>
<dbReference type="RefSeq" id="XP_022769709.1">
    <property type="nucleotide sequence ID" value="XM_022913974.1"/>
</dbReference>
<protein>
    <submittedName>
        <fullName evidence="4">Uncharacterized protein LOC111313309 isoform X1</fullName>
    </submittedName>
</protein>
<gene>
    <name evidence="4" type="primary">LOC111313309</name>
</gene>
<sequence>MLMCHADGLSELRSLKDQLHADPEELEDDFQLDSSEQILYTASFEELVRSNLRYDTIIWVSISLLLVLAWGVGVIMLLYLPIRRYILQKDISSRKLYVTPSEIVYKVLRPSFMPFWGIITIEKHVPLSKVIDIIIEQDADGSFRRIIYVCFTGWLQSNYGIHTFRTESIAHGKAARVDELQVQGVANPAILRKVIVREAAKAIQDVGKCWKLSTVTGELETMSRMTSLTGGQPILKSPAKSWKMTASPHHSSVERRTVVPGELFMQKLDEVNKSVKVCTISLLLIVLIKELKAYFVPRIRSQPRNELLLPLRLISFSISSIWSYCSTYAPYLQCFDD</sequence>
<evidence type="ECO:0000259" key="2">
    <source>
        <dbReference type="Pfam" id="PF24649"/>
    </source>
</evidence>
<dbReference type="Pfam" id="PF24649">
    <property type="entry name" value="DUF7642"/>
    <property type="match status" value="1"/>
</dbReference>
<dbReference type="GeneID" id="111313309"/>
<reference evidence="4" key="1">
    <citation type="submission" date="2025-08" db="UniProtKB">
        <authorList>
            <consortium name="RefSeq"/>
        </authorList>
    </citation>
    <scope>IDENTIFICATION</scope>
    <source>
        <tissue evidence="4">Fruit stalk</tissue>
    </source>
</reference>
<keyword evidence="1" id="KW-1133">Transmembrane helix</keyword>
<dbReference type="PANTHER" id="PTHR35410">
    <property type="entry name" value="EXPRESSED PROTEIN"/>
    <property type="match status" value="1"/>
</dbReference>
<dbReference type="OrthoDB" id="785244at2759"/>
<keyword evidence="3" id="KW-1185">Reference proteome</keyword>
<keyword evidence="1" id="KW-0812">Transmembrane</keyword>
<name>A0A6P6AXV6_DURZI</name>
<dbReference type="KEGG" id="dzi:111313309"/>
<accession>A0A6P6AXV6</accession>
<evidence type="ECO:0000313" key="3">
    <source>
        <dbReference type="Proteomes" id="UP000515121"/>
    </source>
</evidence>
<feature type="transmembrane region" description="Helical" evidence="1">
    <location>
        <begin position="57"/>
        <end position="80"/>
    </location>
</feature>
<keyword evidence="1" id="KW-0472">Membrane</keyword>
<organism evidence="3 4">
    <name type="scientific">Durio zibethinus</name>
    <name type="common">Durian</name>
    <dbReference type="NCBI Taxonomy" id="66656"/>
    <lineage>
        <taxon>Eukaryota</taxon>
        <taxon>Viridiplantae</taxon>
        <taxon>Streptophyta</taxon>
        <taxon>Embryophyta</taxon>
        <taxon>Tracheophyta</taxon>
        <taxon>Spermatophyta</taxon>
        <taxon>Magnoliopsida</taxon>
        <taxon>eudicotyledons</taxon>
        <taxon>Gunneridae</taxon>
        <taxon>Pentapetalae</taxon>
        <taxon>rosids</taxon>
        <taxon>malvids</taxon>
        <taxon>Malvales</taxon>
        <taxon>Malvaceae</taxon>
        <taxon>Helicteroideae</taxon>
        <taxon>Durio</taxon>
    </lineage>
</organism>
<feature type="domain" description="DUF7642" evidence="2">
    <location>
        <begin position="89"/>
        <end position="203"/>
    </location>
</feature>
<dbReference type="AlphaFoldDB" id="A0A6P6AXV6"/>